<evidence type="ECO:0000256" key="1">
    <source>
        <dbReference type="ARBA" id="ARBA00001946"/>
    </source>
</evidence>
<keyword evidence="8" id="KW-0256">Endoplasmic reticulum</keyword>
<organism evidence="15 16">
    <name type="scientific">Talaromyces atroroseus</name>
    <dbReference type="NCBI Taxonomy" id="1441469"/>
    <lineage>
        <taxon>Eukaryota</taxon>
        <taxon>Fungi</taxon>
        <taxon>Dikarya</taxon>
        <taxon>Ascomycota</taxon>
        <taxon>Pezizomycotina</taxon>
        <taxon>Eurotiomycetes</taxon>
        <taxon>Eurotiomycetidae</taxon>
        <taxon>Eurotiales</taxon>
        <taxon>Trichocomaceae</taxon>
        <taxon>Talaromyces</taxon>
        <taxon>Talaromyces sect. Trachyspermi</taxon>
    </lineage>
</organism>
<dbReference type="PANTHER" id="PTHR21528">
    <property type="entry name" value="DEHYDRODOLICHYL DIPHOSPHATE SYNTHASE COMPLEX SUBUNIT NUS1"/>
    <property type="match status" value="1"/>
</dbReference>
<comment type="cofactor">
    <cofactor evidence="1">
        <name>Mg(2+)</name>
        <dbReference type="ChEBI" id="CHEBI:18420"/>
    </cofactor>
</comment>
<name>A0A225AU83_TALAT</name>
<dbReference type="STRING" id="1441469.A0A225AU83"/>
<keyword evidence="7 14" id="KW-0812">Transmembrane</keyword>
<dbReference type="PANTHER" id="PTHR21528:SF0">
    <property type="entry name" value="DEHYDRODOLICHYL DIPHOSPHATE SYNTHASE COMPLEX SUBUNIT NUS1"/>
    <property type="match status" value="1"/>
</dbReference>
<comment type="pathway">
    <text evidence="3">Protein modification; protein glycosylation.</text>
</comment>
<evidence type="ECO:0000256" key="14">
    <source>
        <dbReference type="SAM" id="Phobius"/>
    </source>
</evidence>
<feature type="compositionally biased region" description="Low complexity" evidence="13">
    <location>
        <begin position="282"/>
        <end position="296"/>
    </location>
</feature>
<comment type="similarity">
    <text evidence="4">Belongs to the UPP synthase family.</text>
</comment>
<comment type="caution">
    <text evidence="15">The sequence shown here is derived from an EMBL/GenBank/DDBJ whole genome shotgun (WGS) entry which is preliminary data.</text>
</comment>
<comment type="catalytic activity">
    <reaction evidence="12">
        <text>n isopentenyl diphosphate + (2E,6E)-farnesyl diphosphate = a di-trans,poly-cis-polyprenyl diphosphate + n diphosphate</text>
        <dbReference type="Rhea" id="RHEA:53008"/>
        <dbReference type="Rhea" id="RHEA-COMP:19494"/>
        <dbReference type="ChEBI" id="CHEBI:33019"/>
        <dbReference type="ChEBI" id="CHEBI:128769"/>
        <dbReference type="ChEBI" id="CHEBI:136960"/>
        <dbReference type="ChEBI" id="CHEBI:175763"/>
        <dbReference type="EC" id="2.5.1.87"/>
    </reaction>
</comment>
<dbReference type="GO" id="GO:1904423">
    <property type="term" value="C:dehydrodolichyl diphosphate synthase complex"/>
    <property type="evidence" value="ECO:0007669"/>
    <property type="project" value="InterPro"/>
</dbReference>
<evidence type="ECO:0000313" key="15">
    <source>
        <dbReference type="EMBL" id="OKL58496.1"/>
    </source>
</evidence>
<dbReference type="OrthoDB" id="19639at2759"/>
<evidence type="ECO:0000256" key="7">
    <source>
        <dbReference type="ARBA" id="ARBA00022692"/>
    </source>
</evidence>
<dbReference type="InterPro" id="IPR036424">
    <property type="entry name" value="UPP_synth-like_sf"/>
</dbReference>
<evidence type="ECO:0000256" key="6">
    <source>
        <dbReference type="ARBA" id="ARBA00022679"/>
    </source>
</evidence>
<evidence type="ECO:0000256" key="9">
    <source>
        <dbReference type="ARBA" id="ARBA00022842"/>
    </source>
</evidence>
<evidence type="ECO:0000256" key="2">
    <source>
        <dbReference type="ARBA" id="ARBA00004586"/>
    </source>
</evidence>
<evidence type="ECO:0000256" key="4">
    <source>
        <dbReference type="ARBA" id="ARBA00005432"/>
    </source>
</evidence>
<dbReference type="InterPro" id="IPR038887">
    <property type="entry name" value="Nus1/NgBR"/>
</dbReference>
<evidence type="ECO:0000256" key="12">
    <source>
        <dbReference type="ARBA" id="ARBA00047353"/>
    </source>
</evidence>
<keyword evidence="9" id="KW-0460">Magnesium</keyword>
<dbReference type="GO" id="GO:0045547">
    <property type="term" value="F:ditrans,polycis-polyprenyl diphosphate synthase [(2E,6E)-farnesyl diphosphate specific] activity"/>
    <property type="evidence" value="ECO:0007669"/>
    <property type="project" value="UniProtKB-EC"/>
</dbReference>
<feature type="transmembrane region" description="Helical" evidence="14">
    <location>
        <begin position="71"/>
        <end position="89"/>
    </location>
</feature>
<protein>
    <recommendedName>
        <fullName evidence="5">ditrans,polycis-polyprenyl diphosphate synthase [(2E,6E)-farnesyldiphosphate specific]</fullName>
        <ecNumber evidence="5">2.5.1.87</ecNumber>
    </recommendedName>
</protein>
<dbReference type="Proteomes" id="UP000214365">
    <property type="component" value="Unassembled WGS sequence"/>
</dbReference>
<dbReference type="UniPathway" id="UPA00378"/>
<proteinExistence type="inferred from homology"/>
<evidence type="ECO:0000256" key="10">
    <source>
        <dbReference type="ARBA" id="ARBA00022989"/>
    </source>
</evidence>
<sequence>MVSSKDVDLFREDVRLRGNRFSAAEREKLLKPYLPEPQLASRNHNSKDQRKKTKTKPKQKKPLRTFIKSQIHRLIYLIIHLCLGFYIRISQTIVAVTDRILAITYYHHRSPEIIAKDVKSLDRLPEHLSVLLKLRKTEEDALHTLMDEAAELAAWTTCAGIPVLSIYEKTGILKSYISTLHKVISDKLSLYYGSPSHQPHLRIFAPHHSAYCPSTFSQNQTGTTASTPKQTSLTVLLLSHSDGRETLVDLTKTLTEMAQNGKLSPNDISTKLIDAEISDITSHPSSSPSSSSSSPPTTNEHLRKEGVDQMLPSSLFHPVKPEPDLLIIFGPYVKLDGYPPWQVRLTEIFCTGDKTSSIAAGNDEEAVEYQGFLRGLWRYARASFRFGR</sequence>
<dbReference type="GeneID" id="31006044"/>
<evidence type="ECO:0000256" key="11">
    <source>
        <dbReference type="ARBA" id="ARBA00023136"/>
    </source>
</evidence>
<dbReference type="EC" id="2.5.1.87" evidence="5"/>
<dbReference type="EMBL" id="LFMY01000009">
    <property type="protein sequence ID" value="OKL58496.1"/>
    <property type="molecule type" value="Genomic_DNA"/>
</dbReference>
<feature type="compositionally biased region" description="Basic residues" evidence="13">
    <location>
        <begin position="49"/>
        <end position="62"/>
    </location>
</feature>
<keyword evidence="10 14" id="KW-1133">Transmembrane helix</keyword>
<dbReference type="GO" id="GO:0005789">
    <property type="term" value="C:endoplasmic reticulum membrane"/>
    <property type="evidence" value="ECO:0007669"/>
    <property type="project" value="UniProtKB-SubCell"/>
</dbReference>
<evidence type="ECO:0000256" key="13">
    <source>
        <dbReference type="SAM" id="MobiDB-lite"/>
    </source>
</evidence>
<dbReference type="SUPFAM" id="SSF64005">
    <property type="entry name" value="Undecaprenyl diphosphate synthase"/>
    <property type="match status" value="1"/>
</dbReference>
<dbReference type="AlphaFoldDB" id="A0A225AU83"/>
<gene>
    <name evidence="15" type="ORF">UA08_06288</name>
</gene>
<reference evidence="15 16" key="1">
    <citation type="submission" date="2015-06" db="EMBL/GenBank/DDBJ databases">
        <title>Talaromyces atroroseus IBT 11181 draft genome.</title>
        <authorList>
            <person name="Rasmussen K.B."/>
            <person name="Rasmussen S."/>
            <person name="Petersen B."/>
            <person name="Sicheritz-Ponten T."/>
            <person name="Mortensen U.H."/>
            <person name="Thrane U."/>
        </authorList>
    </citation>
    <scope>NUCLEOTIDE SEQUENCE [LARGE SCALE GENOMIC DNA]</scope>
    <source>
        <strain evidence="15 16">IBT 11181</strain>
    </source>
</reference>
<evidence type="ECO:0000313" key="16">
    <source>
        <dbReference type="Proteomes" id="UP000214365"/>
    </source>
</evidence>
<evidence type="ECO:0000256" key="5">
    <source>
        <dbReference type="ARBA" id="ARBA00012596"/>
    </source>
</evidence>
<feature type="region of interest" description="Disordered" evidence="13">
    <location>
        <begin position="280"/>
        <end position="301"/>
    </location>
</feature>
<keyword evidence="6" id="KW-0808">Transferase</keyword>
<comment type="subcellular location">
    <subcellularLocation>
        <location evidence="2">Endoplasmic reticulum membrane</location>
    </subcellularLocation>
</comment>
<evidence type="ECO:0000256" key="3">
    <source>
        <dbReference type="ARBA" id="ARBA00004922"/>
    </source>
</evidence>
<evidence type="ECO:0000256" key="8">
    <source>
        <dbReference type="ARBA" id="ARBA00022824"/>
    </source>
</evidence>
<feature type="region of interest" description="Disordered" evidence="13">
    <location>
        <begin position="32"/>
        <end position="62"/>
    </location>
</feature>
<dbReference type="Gene3D" id="3.40.1180.10">
    <property type="entry name" value="Decaprenyl diphosphate synthase-like"/>
    <property type="match status" value="1"/>
</dbReference>
<keyword evidence="11 14" id="KW-0472">Membrane</keyword>
<accession>A0A225AU83</accession>
<dbReference type="RefSeq" id="XP_020118617.1">
    <property type="nucleotide sequence ID" value="XM_020268595.1"/>
</dbReference>
<keyword evidence="16" id="KW-1185">Reference proteome</keyword>